<dbReference type="GO" id="GO:0016757">
    <property type="term" value="F:glycosyltransferase activity"/>
    <property type="evidence" value="ECO:0007669"/>
    <property type="project" value="UniProtKB-KW"/>
</dbReference>
<dbReference type="eggNOG" id="COG0768">
    <property type="taxonomic scope" value="Bacteria"/>
</dbReference>
<gene>
    <name evidence="6" type="ordered locus">Daud_1442</name>
</gene>
<evidence type="ECO:0000256" key="2">
    <source>
        <dbReference type="ARBA" id="ARBA00007171"/>
    </source>
</evidence>
<evidence type="ECO:0000313" key="7">
    <source>
        <dbReference type="Proteomes" id="UP000008544"/>
    </source>
</evidence>
<dbReference type="InterPro" id="IPR001460">
    <property type="entry name" value="PCN-bd_Tpept"/>
</dbReference>
<dbReference type="KEGG" id="dau:Daud_1442"/>
<proteinExistence type="inferred from homology"/>
<dbReference type="EMBL" id="CP000860">
    <property type="protein sequence ID" value="ACA59949.1"/>
    <property type="molecule type" value="Genomic_DNA"/>
</dbReference>
<dbReference type="InterPro" id="IPR012338">
    <property type="entry name" value="Beta-lactam/transpept-like"/>
</dbReference>
<dbReference type="PANTHER" id="PTHR30627">
    <property type="entry name" value="PEPTIDOGLYCAN D,D-TRANSPEPTIDASE"/>
    <property type="match status" value="1"/>
</dbReference>
<comment type="subcellular location">
    <subcellularLocation>
        <location evidence="1">Membrane</location>
    </subcellularLocation>
</comment>
<sequence length="740" mass="81526">MQPTRIIMRKRIIFLLLASAAVLFLLSLRLVYIQFFLGEQLRKEALENRMRDIPVEAKRGTIYDRNGKELVISISVDSVFAIPSQIKNPRETAQKVAVVLDMDVDRVYRLITKPESFVWIKRKVDFRTAQELKSLKLPGIEFVEESRRGYLKNGLAAHVLGFVGIDNQGLTGIENTCDIDLRGIPGRIVMEYDAVGRQIPTAVHKYYPPVQGHALFLTLDETIQYFVERELDRLVDTYQPKYAVIIVMDPQTGEILGMGNRPTFDPNRWADQPQSVWDRNPAIWYNYEPGSTFKIITLAAALEEGAVNKNRRFYDPGYIKVADRNIRCWKDGGHGSQTFEEVIQHSCNPGFIEIGLGVGIDPFYKYLHGFGFGTPTGISLPGEAHGIMIPQKQATNLNLATMSIGQSIAVTPIQLTTAVAAVANGGELLQPQLVKKVVDHDGKVVRESKPKVVRRVVSNETAQEMQALLESVVLRGTGMNAYVDGYRVAGKTGTAQVVGPSGGYVSGRYVSSFVGFGPVENPRAVTLVLVVEPQGGIYFGSQVAAPAFRNVMQDVLRYMGLQAREDLPRPERQWIWVEPEEPKDVKVPQVVNLPLDEAVLELRAANLNFITRGEGNIVHEQVPETGATVKEGTTVILNLRPEPVDKRRPVTVPDLTGLTIKQAGTLLESLDLLLKPSGSGVAAEQSVAPGQKVDKGTVIKVKFERPAAGGPPGQETNGTGDRDQAPGGMALEFQGFDQPS</sequence>
<dbReference type="AlphaFoldDB" id="B1I4D7"/>
<dbReference type="SUPFAM" id="SSF56601">
    <property type="entry name" value="beta-lactamase/transpeptidase-like"/>
    <property type="match status" value="1"/>
</dbReference>
<dbReference type="InterPro" id="IPR050515">
    <property type="entry name" value="Beta-lactam/transpept"/>
</dbReference>
<dbReference type="GO" id="GO:0005886">
    <property type="term" value="C:plasma membrane"/>
    <property type="evidence" value="ECO:0007669"/>
    <property type="project" value="TreeGrafter"/>
</dbReference>
<keyword evidence="3" id="KW-0472">Membrane</keyword>
<dbReference type="EC" id="2.4.1.129" evidence="6"/>
<feature type="region of interest" description="Disordered" evidence="4">
    <location>
        <begin position="702"/>
        <end position="740"/>
    </location>
</feature>
<evidence type="ECO:0000313" key="6">
    <source>
        <dbReference type="EMBL" id="ACA59949.1"/>
    </source>
</evidence>
<dbReference type="InterPro" id="IPR036138">
    <property type="entry name" value="PBP_dimer_sf"/>
</dbReference>
<protein>
    <submittedName>
        <fullName evidence="6">Stage V sporulation protein D</fullName>
        <ecNumber evidence="6">2.4.1.129</ecNumber>
    </submittedName>
</protein>
<dbReference type="SUPFAM" id="SSF56519">
    <property type="entry name" value="Penicillin binding protein dimerisation domain"/>
    <property type="match status" value="1"/>
</dbReference>
<dbReference type="PANTHER" id="PTHR30627:SF1">
    <property type="entry name" value="PEPTIDOGLYCAN D,D-TRANSPEPTIDASE FTSI"/>
    <property type="match status" value="1"/>
</dbReference>
<accession>B1I4D7</accession>
<evidence type="ECO:0000256" key="4">
    <source>
        <dbReference type="SAM" id="MobiDB-lite"/>
    </source>
</evidence>
<comment type="similarity">
    <text evidence="2">Belongs to the transpeptidase family.</text>
</comment>
<feature type="domain" description="PASTA" evidence="5">
    <location>
        <begin position="646"/>
        <end position="705"/>
    </location>
</feature>
<dbReference type="Gene3D" id="3.30.450.330">
    <property type="match status" value="1"/>
</dbReference>
<reference evidence="7" key="1">
    <citation type="submission" date="2007-10" db="EMBL/GenBank/DDBJ databases">
        <title>Complete sequence of chromosome of Desulforudis audaxviator MP104C.</title>
        <authorList>
            <person name="Copeland A."/>
            <person name="Lucas S."/>
            <person name="Lapidus A."/>
            <person name="Barry K."/>
            <person name="Glavina del Rio T."/>
            <person name="Dalin E."/>
            <person name="Tice H."/>
            <person name="Bruce D."/>
            <person name="Pitluck S."/>
            <person name="Lowry S.R."/>
            <person name="Larimer F."/>
            <person name="Land M.L."/>
            <person name="Hauser L."/>
            <person name="Kyrpides N."/>
            <person name="Ivanova N.N."/>
            <person name="Richardson P."/>
        </authorList>
    </citation>
    <scope>NUCLEOTIDE SEQUENCE [LARGE SCALE GENOMIC DNA]</scope>
    <source>
        <strain evidence="7">MP104C</strain>
    </source>
</reference>
<dbReference type="GO" id="GO:0071555">
    <property type="term" value="P:cell wall organization"/>
    <property type="evidence" value="ECO:0007669"/>
    <property type="project" value="TreeGrafter"/>
</dbReference>
<dbReference type="CDD" id="cd06575">
    <property type="entry name" value="PASTA_Pbp2x-like_2"/>
    <property type="match status" value="1"/>
</dbReference>
<dbReference type="PROSITE" id="PS51178">
    <property type="entry name" value="PASTA"/>
    <property type="match status" value="2"/>
</dbReference>
<dbReference type="Proteomes" id="UP000008544">
    <property type="component" value="Chromosome"/>
</dbReference>
<evidence type="ECO:0000256" key="1">
    <source>
        <dbReference type="ARBA" id="ARBA00004370"/>
    </source>
</evidence>
<dbReference type="Pfam" id="PF00905">
    <property type="entry name" value="Transpeptidase"/>
    <property type="match status" value="1"/>
</dbReference>
<dbReference type="OrthoDB" id="9804124at2"/>
<keyword evidence="6" id="KW-0808">Transferase</keyword>
<dbReference type="InterPro" id="IPR005543">
    <property type="entry name" value="PASTA_dom"/>
</dbReference>
<dbReference type="CDD" id="cd06576">
    <property type="entry name" value="PASTA_Pbp2x-like_1"/>
    <property type="match status" value="1"/>
</dbReference>
<evidence type="ECO:0000256" key="3">
    <source>
        <dbReference type="ARBA" id="ARBA00023136"/>
    </source>
</evidence>
<keyword evidence="6" id="KW-0328">Glycosyltransferase</keyword>
<dbReference type="Pfam" id="PF03717">
    <property type="entry name" value="PBP_dimer"/>
    <property type="match status" value="1"/>
</dbReference>
<dbReference type="Pfam" id="PF03793">
    <property type="entry name" value="PASTA"/>
    <property type="match status" value="2"/>
</dbReference>
<dbReference type="eggNOG" id="COG2815">
    <property type="taxonomic scope" value="Bacteria"/>
</dbReference>
<dbReference type="Gene3D" id="3.90.1310.10">
    <property type="entry name" value="Penicillin-binding protein 2a (Domain 2)"/>
    <property type="match status" value="1"/>
</dbReference>
<dbReference type="Gene3D" id="1.10.150.770">
    <property type="match status" value="1"/>
</dbReference>
<dbReference type="InterPro" id="IPR011927">
    <property type="entry name" value="SpoVD_pbp"/>
</dbReference>
<dbReference type="SUPFAM" id="SSF54184">
    <property type="entry name" value="Penicillin-binding protein 2x (pbp-2x), c-terminal domain"/>
    <property type="match status" value="2"/>
</dbReference>
<dbReference type="RefSeq" id="WP_012302534.1">
    <property type="nucleotide sequence ID" value="NC_010424.1"/>
</dbReference>
<keyword evidence="7" id="KW-1185">Reference proteome</keyword>
<dbReference type="Gene3D" id="3.40.710.10">
    <property type="entry name" value="DD-peptidase/beta-lactamase superfamily"/>
    <property type="match status" value="1"/>
</dbReference>
<dbReference type="NCBIfam" id="TIGR02214">
    <property type="entry name" value="spoVD_pbp"/>
    <property type="match status" value="1"/>
</dbReference>
<evidence type="ECO:0000259" key="5">
    <source>
        <dbReference type="PROSITE" id="PS51178"/>
    </source>
</evidence>
<reference evidence="6 7" key="2">
    <citation type="journal article" date="2008" name="Science">
        <title>Environmental genomics reveals a single-species ecosystem deep within Earth.</title>
        <authorList>
            <person name="Chivian D."/>
            <person name="Brodie E.L."/>
            <person name="Alm E.J."/>
            <person name="Culley D.E."/>
            <person name="Dehal P.S."/>
            <person name="Desantis T.Z."/>
            <person name="Gihring T.M."/>
            <person name="Lapidus A."/>
            <person name="Lin L.H."/>
            <person name="Lowry S.R."/>
            <person name="Moser D.P."/>
            <person name="Richardson P.M."/>
            <person name="Southam G."/>
            <person name="Wanger G."/>
            <person name="Pratt L.M."/>
            <person name="Andersen G.L."/>
            <person name="Hazen T.C."/>
            <person name="Brockman F.J."/>
            <person name="Arkin A.P."/>
            <person name="Onstott T.C."/>
        </authorList>
    </citation>
    <scope>NUCLEOTIDE SEQUENCE [LARGE SCALE GENOMIC DNA]</scope>
    <source>
        <strain evidence="6 7">MP104C</strain>
    </source>
</reference>
<organism evidence="6 7">
    <name type="scientific">Desulforudis audaxviator (strain MP104C)</name>
    <dbReference type="NCBI Taxonomy" id="477974"/>
    <lineage>
        <taxon>Bacteria</taxon>
        <taxon>Bacillati</taxon>
        <taxon>Bacillota</taxon>
        <taxon>Clostridia</taxon>
        <taxon>Thermoanaerobacterales</taxon>
        <taxon>Candidatus Desulforudaceae</taxon>
        <taxon>Candidatus Desulforudis</taxon>
    </lineage>
</organism>
<dbReference type="STRING" id="477974.Daud_1442"/>
<dbReference type="HOGENOM" id="CLU_009289_6_0_9"/>
<dbReference type="InterPro" id="IPR005311">
    <property type="entry name" value="PBP_dimer"/>
</dbReference>
<dbReference type="GO" id="GO:0008658">
    <property type="term" value="F:penicillin binding"/>
    <property type="evidence" value="ECO:0007669"/>
    <property type="project" value="InterPro"/>
</dbReference>
<name>B1I4D7_DESAP</name>
<dbReference type="SMART" id="SM00740">
    <property type="entry name" value="PASTA"/>
    <property type="match status" value="2"/>
</dbReference>
<feature type="domain" description="PASTA" evidence="5">
    <location>
        <begin position="581"/>
        <end position="641"/>
    </location>
</feature>
<dbReference type="Gene3D" id="3.30.10.20">
    <property type="match status" value="2"/>
</dbReference>